<reference evidence="6 7" key="1">
    <citation type="submission" date="2019-09" db="EMBL/GenBank/DDBJ databases">
        <title>Screening of Novel Bioactive Compounds from Soil-Associated.</title>
        <authorList>
            <person name="Zhao S."/>
        </authorList>
    </citation>
    <scope>NUCLEOTIDE SEQUENCE [LARGE SCALE GENOMIC DNA]</scope>
    <source>
        <strain evidence="6 7">HIT-DPA4</strain>
    </source>
</reference>
<dbReference type="AlphaFoldDB" id="A0A6H9USS6"/>
<dbReference type="Pfam" id="PF00196">
    <property type="entry name" value="GerE"/>
    <property type="match status" value="1"/>
</dbReference>
<dbReference type="PANTHER" id="PTHR43214">
    <property type="entry name" value="TWO-COMPONENT RESPONSE REGULATOR"/>
    <property type="match status" value="1"/>
</dbReference>
<dbReference type="InterPro" id="IPR058245">
    <property type="entry name" value="NreC/VraR/RcsB-like_REC"/>
</dbReference>
<dbReference type="CDD" id="cd06170">
    <property type="entry name" value="LuxR_C_like"/>
    <property type="match status" value="1"/>
</dbReference>
<dbReference type="Gene3D" id="3.40.50.2300">
    <property type="match status" value="1"/>
</dbReference>
<name>A0A6H9USS6_9ACTN</name>
<protein>
    <submittedName>
        <fullName evidence="6">Response regulator transcription factor</fullName>
    </submittedName>
</protein>
<comment type="caution">
    <text evidence="6">The sequence shown here is derived from an EMBL/GenBank/DDBJ whole genome shotgun (WGS) entry which is preliminary data.</text>
</comment>
<dbReference type="PROSITE" id="PS50110">
    <property type="entry name" value="RESPONSE_REGULATORY"/>
    <property type="match status" value="1"/>
</dbReference>
<dbReference type="InterPro" id="IPR000792">
    <property type="entry name" value="Tscrpt_reg_LuxR_C"/>
</dbReference>
<dbReference type="InterPro" id="IPR011006">
    <property type="entry name" value="CheY-like_superfamily"/>
</dbReference>
<dbReference type="SMART" id="SM00448">
    <property type="entry name" value="REC"/>
    <property type="match status" value="1"/>
</dbReference>
<keyword evidence="7" id="KW-1185">Reference proteome</keyword>
<evidence type="ECO:0000313" key="7">
    <source>
        <dbReference type="Proteomes" id="UP000442707"/>
    </source>
</evidence>
<dbReference type="SMART" id="SM00421">
    <property type="entry name" value="HTH_LUXR"/>
    <property type="match status" value="1"/>
</dbReference>
<dbReference type="PRINTS" id="PR00038">
    <property type="entry name" value="HTHLUXR"/>
</dbReference>
<dbReference type="GO" id="GO:0006355">
    <property type="term" value="P:regulation of DNA-templated transcription"/>
    <property type="evidence" value="ECO:0007669"/>
    <property type="project" value="InterPro"/>
</dbReference>
<keyword evidence="1 3" id="KW-0597">Phosphoprotein</keyword>
<dbReference type="Proteomes" id="UP000442707">
    <property type="component" value="Unassembled WGS sequence"/>
</dbReference>
<dbReference type="GO" id="GO:0000160">
    <property type="term" value="P:phosphorelay signal transduction system"/>
    <property type="evidence" value="ECO:0007669"/>
    <property type="project" value="InterPro"/>
</dbReference>
<proteinExistence type="predicted"/>
<evidence type="ECO:0000259" key="4">
    <source>
        <dbReference type="PROSITE" id="PS50043"/>
    </source>
</evidence>
<dbReference type="PROSITE" id="PS50043">
    <property type="entry name" value="HTH_LUXR_2"/>
    <property type="match status" value="1"/>
</dbReference>
<dbReference type="InterPro" id="IPR039420">
    <property type="entry name" value="WalR-like"/>
</dbReference>
<evidence type="ECO:0000256" key="2">
    <source>
        <dbReference type="ARBA" id="ARBA00023125"/>
    </source>
</evidence>
<evidence type="ECO:0000256" key="1">
    <source>
        <dbReference type="ARBA" id="ARBA00022553"/>
    </source>
</evidence>
<dbReference type="PANTHER" id="PTHR43214:SF43">
    <property type="entry name" value="TWO-COMPONENT RESPONSE REGULATOR"/>
    <property type="match status" value="1"/>
</dbReference>
<dbReference type="RefSeq" id="WP_150953108.1">
    <property type="nucleotide sequence ID" value="NZ_VZRB01000024.1"/>
</dbReference>
<dbReference type="GO" id="GO:0003677">
    <property type="term" value="F:DNA binding"/>
    <property type="evidence" value="ECO:0007669"/>
    <property type="project" value="UniProtKB-KW"/>
</dbReference>
<evidence type="ECO:0000259" key="5">
    <source>
        <dbReference type="PROSITE" id="PS50110"/>
    </source>
</evidence>
<keyword evidence="2" id="KW-0238">DNA-binding</keyword>
<dbReference type="CDD" id="cd17535">
    <property type="entry name" value="REC_NarL-like"/>
    <property type="match status" value="1"/>
</dbReference>
<dbReference type="Pfam" id="PF00072">
    <property type="entry name" value="Response_reg"/>
    <property type="match status" value="1"/>
</dbReference>
<accession>A0A6H9USS6</accession>
<gene>
    <name evidence="6" type="ORF">F7R91_28690</name>
</gene>
<evidence type="ECO:0000313" key="6">
    <source>
        <dbReference type="EMBL" id="KAB1142492.1"/>
    </source>
</evidence>
<feature type="domain" description="HTH luxR-type" evidence="4">
    <location>
        <begin position="153"/>
        <end position="218"/>
    </location>
</feature>
<evidence type="ECO:0000256" key="3">
    <source>
        <dbReference type="PROSITE-ProRule" id="PRU00169"/>
    </source>
</evidence>
<dbReference type="EMBL" id="VZRB01000024">
    <property type="protein sequence ID" value="KAB1142492.1"/>
    <property type="molecule type" value="Genomic_DNA"/>
</dbReference>
<sequence>MSGQAGPEPIRVLVVDDHAVVRQGMKAFLSLQADMEVVGEAGDAQAALDFLARAAVRGVMPNVVLMDLVMPRLDGVSGIQAIKKLHPGVEVVAMTSFSETERVRAALAAGASGYLLKDAEADEVATAIRAATAGETHLDTAVARKITRTLTGVSDGLSSLSQREREVLVLVADGYSNRDIADALTISERTARTHVSSILLKIGVTSRTQAALWAIRQGMTPAQ</sequence>
<feature type="modified residue" description="4-aspartylphosphate" evidence="3">
    <location>
        <position position="67"/>
    </location>
</feature>
<organism evidence="6 7">
    <name type="scientific">Streptomyces luteolifulvus</name>
    <dbReference type="NCBI Taxonomy" id="2615112"/>
    <lineage>
        <taxon>Bacteria</taxon>
        <taxon>Bacillati</taxon>
        <taxon>Actinomycetota</taxon>
        <taxon>Actinomycetes</taxon>
        <taxon>Kitasatosporales</taxon>
        <taxon>Streptomycetaceae</taxon>
        <taxon>Streptomyces</taxon>
    </lineage>
</organism>
<dbReference type="InterPro" id="IPR001789">
    <property type="entry name" value="Sig_transdc_resp-reg_receiver"/>
</dbReference>
<feature type="domain" description="Response regulatory" evidence="5">
    <location>
        <begin position="11"/>
        <end position="132"/>
    </location>
</feature>
<dbReference type="SUPFAM" id="SSF52172">
    <property type="entry name" value="CheY-like"/>
    <property type="match status" value="1"/>
</dbReference>